<dbReference type="PANTHER" id="PTHR13479">
    <property type="entry name" value="30S RIBOSOMAL PROTEIN S18"/>
    <property type="match status" value="1"/>
</dbReference>
<dbReference type="SUPFAM" id="SSF46911">
    <property type="entry name" value="Ribosomal protein S18"/>
    <property type="match status" value="1"/>
</dbReference>
<dbReference type="PRINTS" id="PR00974">
    <property type="entry name" value="RIBOSOMALS18"/>
</dbReference>
<evidence type="ECO:0000256" key="1">
    <source>
        <dbReference type="ARBA" id="ARBA00005589"/>
    </source>
</evidence>
<dbReference type="GO" id="GO:0003735">
    <property type="term" value="F:structural constituent of ribosome"/>
    <property type="evidence" value="ECO:0007669"/>
    <property type="project" value="InterPro"/>
</dbReference>
<keyword evidence="5" id="KW-0699">rRNA-binding</keyword>
<keyword evidence="8" id="KW-1185">Reference proteome</keyword>
<evidence type="ECO:0000313" key="7">
    <source>
        <dbReference type="EMBL" id="MDO4841363.1"/>
    </source>
</evidence>
<dbReference type="Pfam" id="PF01084">
    <property type="entry name" value="Ribosomal_S18"/>
    <property type="match status" value="1"/>
</dbReference>
<keyword evidence="2 5" id="KW-0689">Ribosomal protein</keyword>
<evidence type="ECO:0000256" key="3">
    <source>
        <dbReference type="ARBA" id="ARBA00023274"/>
    </source>
</evidence>
<dbReference type="InterPro" id="IPR001648">
    <property type="entry name" value="Ribosomal_bS18"/>
</dbReference>
<dbReference type="GO" id="GO:0022627">
    <property type="term" value="C:cytosolic small ribosomal subunit"/>
    <property type="evidence" value="ECO:0007669"/>
    <property type="project" value="TreeGrafter"/>
</dbReference>
<evidence type="ECO:0000256" key="4">
    <source>
        <dbReference type="ARBA" id="ARBA00035141"/>
    </source>
</evidence>
<evidence type="ECO:0000256" key="5">
    <source>
        <dbReference type="HAMAP-Rule" id="MF_00270"/>
    </source>
</evidence>
<dbReference type="NCBIfam" id="TIGR00165">
    <property type="entry name" value="S18"/>
    <property type="match status" value="1"/>
</dbReference>
<comment type="caution">
    <text evidence="7">The sequence shown here is derived from an EMBL/GenBank/DDBJ whole genome shotgun (WGS) entry which is preliminary data.</text>
</comment>
<organism evidence="7 8">
    <name type="scientific">Phoenicibacter congonensis</name>
    <dbReference type="NCBI Taxonomy" id="1944646"/>
    <lineage>
        <taxon>Bacteria</taxon>
        <taxon>Bacillati</taxon>
        <taxon>Actinomycetota</taxon>
        <taxon>Coriobacteriia</taxon>
        <taxon>Eggerthellales</taxon>
        <taxon>Eggerthellaceae</taxon>
        <taxon>Phoenicibacter</taxon>
    </lineage>
</organism>
<dbReference type="AlphaFoldDB" id="A0AA43U5M2"/>
<dbReference type="PROSITE" id="PS00057">
    <property type="entry name" value="RIBOSOMAL_S18"/>
    <property type="match status" value="1"/>
</dbReference>
<dbReference type="Proteomes" id="UP001168575">
    <property type="component" value="Unassembled WGS sequence"/>
</dbReference>
<reference evidence="7" key="1">
    <citation type="submission" date="2023-07" db="EMBL/GenBank/DDBJ databases">
        <title>Between Cages and Wild: Unraveling the Impact of Captivity on Animal Microbiomes and Antimicrobial Resistance.</title>
        <authorList>
            <person name="Schmartz G.P."/>
            <person name="Rehner J."/>
            <person name="Schuff M.J."/>
            <person name="Becker S.L."/>
            <person name="Kravczyk M."/>
            <person name="Gurevich A."/>
            <person name="Francke R."/>
            <person name="Mueller R."/>
            <person name="Keller V."/>
            <person name="Keller A."/>
        </authorList>
    </citation>
    <scope>NUCLEOTIDE SEQUENCE</scope>
    <source>
        <strain evidence="7">S12M_St_49</strain>
    </source>
</reference>
<keyword evidence="5" id="KW-0694">RNA-binding</keyword>
<dbReference type="EMBL" id="JAUMVS010000013">
    <property type="protein sequence ID" value="MDO4841363.1"/>
    <property type="molecule type" value="Genomic_DNA"/>
</dbReference>
<dbReference type="GO" id="GO:0006412">
    <property type="term" value="P:translation"/>
    <property type="evidence" value="ECO:0007669"/>
    <property type="project" value="UniProtKB-UniRule"/>
</dbReference>
<dbReference type="HAMAP" id="MF_00270">
    <property type="entry name" value="Ribosomal_bS18"/>
    <property type="match status" value="1"/>
</dbReference>
<proteinExistence type="inferred from homology"/>
<dbReference type="InterPro" id="IPR018275">
    <property type="entry name" value="Ribosomal_bS18_CS"/>
</dbReference>
<comment type="subunit">
    <text evidence="5">Part of the 30S ribosomal subunit. Forms a tight heterodimer with protein bS6.</text>
</comment>
<dbReference type="Gene3D" id="4.10.640.10">
    <property type="entry name" value="Ribosomal protein S18"/>
    <property type="match status" value="1"/>
</dbReference>
<dbReference type="GO" id="GO:0070181">
    <property type="term" value="F:small ribosomal subunit rRNA binding"/>
    <property type="evidence" value="ECO:0007669"/>
    <property type="project" value="TreeGrafter"/>
</dbReference>
<comment type="function">
    <text evidence="5">Binds as a heterodimer with protein bS6 to the central domain of the 16S rRNA, where it helps stabilize the platform of the 30S subunit.</text>
</comment>
<dbReference type="InterPro" id="IPR036870">
    <property type="entry name" value="Ribosomal_bS18_sf"/>
</dbReference>
<sequence>MADYKRQVRPKKCQCCKEGIEHVDYKNVDMLKKYTSERGKIKPRRVTGACTKHQREIAAAIKRARVMALLPYSEVTVAGRGGRRKR</sequence>
<dbReference type="RefSeq" id="WP_079535365.1">
    <property type="nucleotide sequence ID" value="NZ_LR698997.1"/>
</dbReference>
<accession>A0AA43U5M2</accession>
<evidence type="ECO:0000256" key="2">
    <source>
        <dbReference type="ARBA" id="ARBA00022980"/>
    </source>
</evidence>
<dbReference type="PANTHER" id="PTHR13479:SF40">
    <property type="entry name" value="SMALL RIBOSOMAL SUBUNIT PROTEIN BS18M"/>
    <property type="match status" value="1"/>
</dbReference>
<evidence type="ECO:0000256" key="6">
    <source>
        <dbReference type="RuleBase" id="RU003910"/>
    </source>
</evidence>
<comment type="similarity">
    <text evidence="1 5 6">Belongs to the bacterial ribosomal protein bS18 family.</text>
</comment>
<name>A0AA43U5M2_9ACTN</name>
<keyword evidence="3 5" id="KW-0687">Ribonucleoprotein</keyword>
<gene>
    <name evidence="5 7" type="primary">rpsR</name>
    <name evidence="7" type="ORF">Q3982_01645</name>
</gene>
<evidence type="ECO:0000313" key="8">
    <source>
        <dbReference type="Proteomes" id="UP001168575"/>
    </source>
</evidence>
<protein>
    <recommendedName>
        <fullName evidence="4 5">Small ribosomal subunit protein bS18</fullName>
    </recommendedName>
</protein>